<name>A0A814YUS4_9BILA</name>
<dbReference type="Proteomes" id="UP000682733">
    <property type="component" value="Unassembled WGS sequence"/>
</dbReference>
<feature type="coiled-coil region" evidence="1">
    <location>
        <begin position="98"/>
        <end position="125"/>
    </location>
</feature>
<evidence type="ECO:0000313" key="3">
    <source>
        <dbReference type="EMBL" id="CAF1233571.1"/>
    </source>
</evidence>
<dbReference type="EMBL" id="CAJNOK010011414">
    <property type="protein sequence ID" value="CAF1139671.1"/>
    <property type="molecule type" value="Genomic_DNA"/>
</dbReference>
<organism evidence="3 6">
    <name type="scientific">Didymodactylos carnosus</name>
    <dbReference type="NCBI Taxonomy" id="1234261"/>
    <lineage>
        <taxon>Eukaryota</taxon>
        <taxon>Metazoa</taxon>
        <taxon>Spiralia</taxon>
        <taxon>Gnathifera</taxon>
        <taxon>Rotifera</taxon>
        <taxon>Eurotatoria</taxon>
        <taxon>Bdelloidea</taxon>
        <taxon>Philodinida</taxon>
        <taxon>Philodinidae</taxon>
        <taxon>Didymodactylos</taxon>
    </lineage>
</organism>
<dbReference type="OrthoDB" id="5406275at2759"/>
<dbReference type="Proteomes" id="UP000663829">
    <property type="component" value="Unassembled WGS sequence"/>
</dbReference>
<dbReference type="Proteomes" id="UP000677228">
    <property type="component" value="Unassembled WGS sequence"/>
</dbReference>
<gene>
    <name evidence="3" type="ORF">GPM918_LOCUS25296</name>
    <name evidence="2" type="ORF">OVA965_LOCUS21064</name>
    <name evidence="5" type="ORF">SRO942_LOCUS25303</name>
    <name evidence="4" type="ORF">TMI583_LOCUS21627</name>
</gene>
<keyword evidence="6" id="KW-1185">Reference proteome</keyword>
<dbReference type="PANTHER" id="PTHR33488">
    <property type="entry name" value="ZGC:162509"/>
    <property type="match status" value="1"/>
</dbReference>
<evidence type="ECO:0000313" key="5">
    <source>
        <dbReference type="EMBL" id="CAF3996155.1"/>
    </source>
</evidence>
<keyword evidence="1" id="KW-0175">Coiled coil</keyword>
<dbReference type="EMBL" id="CAJOBA010025840">
    <property type="protein sequence ID" value="CAF3933137.1"/>
    <property type="molecule type" value="Genomic_DNA"/>
</dbReference>
<reference evidence="3" key="1">
    <citation type="submission" date="2021-02" db="EMBL/GenBank/DDBJ databases">
        <authorList>
            <person name="Nowell W R."/>
        </authorList>
    </citation>
    <scope>NUCLEOTIDE SEQUENCE</scope>
</reference>
<evidence type="ECO:0000313" key="4">
    <source>
        <dbReference type="EMBL" id="CAF3933137.1"/>
    </source>
</evidence>
<dbReference type="PANTHER" id="PTHR33488:SF2">
    <property type="entry name" value="EARLY ENDOSOME ANTIGEN 1-LIKE"/>
    <property type="match status" value="1"/>
</dbReference>
<feature type="coiled-coil region" evidence="1">
    <location>
        <begin position="306"/>
        <end position="347"/>
    </location>
</feature>
<comment type="caution">
    <text evidence="3">The sequence shown here is derived from an EMBL/GenBank/DDBJ whole genome shotgun (WGS) entry which is preliminary data.</text>
</comment>
<sequence>MNKIQLNMQIIPSYVKTSLRILSAASPRLIENLLPKTLGNIESTSRDCAQFAKDARDKFENVKNLLAEVTELTTVTQGVKTQQLKEVERDLTVSLITKEQHEKTAQILKQHYNEARETVRIAQTEYSKALKAIKTGWSAILQDVGRAFVGLVRSAASILGGSQSSDTDGLATSIGIAQSLSIMKPFAANFEKMIGALGGSKIAVDELKTYKSSFETFLKMINGVKSSSTIKDKGKNIVEKAVGLIEQIIGTVSKGKKVDKTTSGKLTELANEAKTLAAAETLNGDTLPKLNNGGGGDSSKNEKFKAELTQARLREAERRYDEMFNHIRQHQDEMTKLMAKIASLDITKINYQQLIELLRESIALLSRISTHWNSLVVFFSNLADQAETLHQRRLMPFIETTRLAGGTFDKTDRVILLDELKNAAVIIHKQSYKLFILSKTYVDISNKYFMSRLAGLSKMITAKDDQERNLFMKQLTDETETVQQELKNLAEQRKKIYHDAVEKKLTELDSFIQNLGGTDADDLKTIGEAQDMLDLE</sequence>
<proteinExistence type="predicted"/>
<dbReference type="EMBL" id="CAJOBC010009774">
    <property type="protein sequence ID" value="CAF3996155.1"/>
    <property type="molecule type" value="Genomic_DNA"/>
</dbReference>
<dbReference type="AlphaFoldDB" id="A0A814YUS4"/>
<protein>
    <submittedName>
        <fullName evidence="3">Uncharacterized protein</fullName>
    </submittedName>
</protein>
<dbReference type="Proteomes" id="UP000681722">
    <property type="component" value="Unassembled WGS sequence"/>
</dbReference>
<accession>A0A814YUS4</accession>
<evidence type="ECO:0000313" key="6">
    <source>
        <dbReference type="Proteomes" id="UP000663829"/>
    </source>
</evidence>
<evidence type="ECO:0000313" key="2">
    <source>
        <dbReference type="EMBL" id="CAF1139671.1"/>
    </source>
</evidence>
<dbReference type="EMBL" id="CAJNOQ010009768">
    <property type="protein sequence ID" value="CAF1233571.1"/>
    <property type="molecule type" value="Genomic_DNA"/>
</dbReference>
<evidence type="ECO:0000256" key="1">
    <source>
        <dbReference type="SAM" id="Coils"/>
    </source>
</evidence>